<evidence type="ECO:0000256" key="4">
    <source>
        <dbReference type="SAM" id="Phobius"/>
    </source>
</evidence>
<sequence length="461" mass="53430">MERYITQPNLRLRQVDHGYLEIHGVDVNGIYEQYKKQCSIRAAIVRGDARAPFSPLLIAQSLYDSGKYKESLVTLQQCLGNPKIDQELTQKLQEQNIRRIQESSTLCYDLEEIHNQCSQNNFINFGDYICPKLTLTNNKTFGNHFIANDNIKIGELLVFEKLVILYKQVNYDVGCTQLLTTMQDSELDQFSTKYVGKDLQDKLQKNMFQIGWNGDVSIEGFYPQTSYFNHSCDNNAIRFFAGNMIAAVASKNICKGDQIFLSYYSPTEMDRQELLALNTRYDFKCKCGYCSNINNPVIKKFPQIVYKLQEVMPTPSQFVNDAQIGVTFLKEIKSLKQLNIGSQYYEMLGAITASSVAFNNKSEQIIDVVQDFFNEIGMPKDDYNFDNMHYLVEVNALLIFYSLLLAYHKTKQYYKFYKCLILAYNYWNMSTGGLIDFYRASTEELLKYHMYGRFISALRKK</sequence>
<dbReference type="PANTHER" id="PTHR46165">
    <property type="entry name" value="SET AND MYND DOMAIN-CONTAINING PROTEIN 4"/>
    <property type="match status" value="1"/>
</dbReference>
<evidence type="ECO:0000256" key="3">
    <source>
        <dbReference type="ARBA" id="ARBA00022691"/>
    </source>
</evidence>
<keyword evidence="1" id="KW-0489">Methyltransferase</keyword>
<dbReference type="SUPFAM" id="SSF82199">
    <property type="entry name" value="SET domain"/>
    <property type="match status" value="1"/>
</dbReference>
<dbReference type="PROSITE" id="PS50280">
    <property type="entry name" value="SET"/>
    <property type="match status" value="1"/>
</dbReference>
<evidence type="ECO:0000259" key="5">
    <source>
        <dbReference type="PROSITE" id="PS50280"/>
    </source>
</evidence>
<evidence type="ECO:0000256" key="2">
    <source>
        <dbReference type="ARBA" id="ARBA00022679"/>
    </source>
</evidence>
<dbReference type="InterPro" id="IPR001214">
    <property type="entry name" value="SET_dom"/>
</dbReference>
<dbReference type="InterPro" id="IPR046341">
    <property type="entry name" value="SET_dom_sf"/>
</dbReference>
<dbReference type="PANTHER" id="PTHR46165:SF2">
    <property type="entry name" value="SET AND MYND DOMAIN-CONTAINING PROTEIN 4"/>
    <property type="match status" value="1"/>
</dbReference>
<dbReference type="Proteomes" id="UP001642409">
    <property type="component" value="Unassembled WGS sequence"/>
</dbReference>
<evidence type="ECO:0000313" key="6">
    <source>
        <dbReference type="EMBL" id="CAL5970258.1"/>
    </source>
</evidence>
<keyword evidence="4" id="KW-1133">Transmembrane helix</keyword>
<organism evidence="6 7">
    <name type="scientific">Hexamita inflata</name>
    <dbReference type="NCBI Taxonomy" id="28002"/>
    <lineage>
        <taxon>Eukaryota</taxon>
        <taxon>Metamonada</taxon>
        <taxon>Diplomonadida</taxon>
        <taxon>Hexamitidae</taxon>
        <taxon>Hexamitinae</taxon>
        <taxon>Hexamita</taxon>
    </lineage>
</organism>
<accession>A0ABP1GG59</accession>
<keyword evidence="2" id="KW-0808">Transferase</keyword>
<gene>
    <name evidence="6" type="ORF">HINF_LOCUS198</name>
</gene>
<comment type="caution">
    <text evidence="6">The sequence shown here is derived from an EMBL/GenBank/DDBJ whole genome shotgun (WGS) entry which is preliminary data.</text>
</comment>
<dbReference type="EMBL" id="CAXDID020000001">
    <property type="protein sequence ID" value="CAL5970258.1"/>
    <property type="molecule type" value="Genomic_DNA"/>
</dbReference>
<proteinExistence type="predicted"/>
<evidence type="ECO:0000313" key="7">
    <source>
        <dbReference type="Proteomes" id="UP001642409"/>
    </source>
</evidence>
<name>A0ABP1GG59_9EUKA</name>
<keyword evidence="7" id="KW-1185">Reference proteome</keyword>
<keyword evidence="4" id="KW-0472">Membrane</keyword>
<keyword evidence="3" id="KW-0949">S-adenosyl-L-methionine</keyword>
<dbReference type="Pfam" id="PF00856">
    <property type="entry name" value="SET"/>
    <property type="match status" value="1"/>
</dbReference>
<dbReference type="Gene3D" id="2.170.270.10">
    <property type="entry name" value="SET domain"/>
    <property type="match status" value="1"/>
</dbReference>
<protein>
    <submittedName>
        <fullName evidence="6">SET_domain-containing protein</fullName>
    </submittedName>
</protein>
<keyword evidence="4" id="KW-0812">Transmembrane</keyword>
<dbReference type="InterPro" id="IPR052097">
    <property type="entry name" value="SET-MYND_domain_protein"/>
</dbReference>
<evidence type="ECO:0000256" key="1">
    <source>
        <dbReference type="ARBA" id="ARBA00022603"/>
    </source>
</evidence>
<feature type="transmembrane region" description="Helical" evidence="4">
    <location>
        <begin position="388"/>
        <end position="407"/>
    </location>
</feature>
<feature type="domain" description="SET" evidence="5">
    <location>
        <begin position="131"/>
        <end position="264"/>
    </location>
</feature>
<reference evidence="6 7" key="1">
    <citation type="submission" date="2024-07" db="EMBL/GenBank/DDBJ databases">
        <authorList>
            <person name="Akdeniz Z."/>
        </authorList>
    </citation>
    <scope>NUCLEOTIDE SEQUENCE [LARGE SCALE GENOMIC DNA]</scope>
</reference>
<dbReference type="CDD" id="cd20071">
    <property type="entry name" value="SET_SMYD"/>
    <property type="match status" value="1"/>
</dbReference>